<dbReference type="EMBL" id="CP006019">
    <property type="protein sequence ID" value="AIF70288.1"/>
    <property type="molecule type" value="Genomic_DNA"/>
</dbReference>
<dbReference type="CDD" id="cd00610">
    <property type="entry name" value="OAT_like"/>
    <property type="match status" value="1"/>
</dbReference>
<reference evidence="6" key="1">
    <citation type="submission" date="2013-06" db="EMBL/GenBank/DDBJ databases">
        <title>Complete Genome Sequence of Hyperthermophilic Palaeococcus pacificus DY20341T, Isolated from a Deep-Sea Hydrothermal Sediments.</title>
        <authorList>
            <person name="Zeng X."/>
            <person name="Shao Z."/>
        </authorList>
    </citation>
    <scope>NUCLEOTIDE SEQUENCE [LARGE SCALE GENOMIC DNA]</scope>
    <source>
        <strain evidence="6">DY20341</strain>
    </source>
</reference>
<evidence type="ECO:0000256" key="1">
    <source>
        <dbReference type="ARBA" id="ARBA00001933"/>
    </source>
</evidence>
<dbReference type="InterPro" id="IPR005814">
    <property type="entry name" value="Aminotrans_3"/>
</dbReference>
<dbReference type="Gene3D" id="3.90.1150.10">
    <property type="entry name" value="Aspartate Aminotransferase, domain 1"/>
    <property type="match status" value="1"/>
</dbReference>
<dbReference type="eggNOG" id="arCOG00915">
    <property type="taxonomic scope" value="Archaea"/>
</dbReference>
<dbReference type="PANTHER" id="PTHR11986">
    <property type="entry name" value="AMINOTRANSFERASE CLASS III"/>
    <property type="match status" value="1"/>
</dbReference>
<dbReference type="HOGENOM" id="CLU_016922_10_0_2"/>
<accession>A0A075M0I1</accession>
<keyword evidence="5" id="KW-0808">Transferase</keyword>
<keyword evidence="6" id="KW-1185">Reference proteome</keyword>
<comment type="similarity">
    <text evidence="2 4">Belongs to the class-III pyridoxal-phosphate-dependent aminotransferase family.</text>
</comment>
<dbReference type="GO" id="GO:0034386">
    <property type="term" value="F:4-aminobutyrate:2-oxoglutarate transaminase activity"/>
    <property type="evidence" value="ECO:0007669"/>
    <property type="project" value="UniProtKB-EC"/>
</dbReference>
<dbReference type="KEGG" id="ppac:PAP_09565"/>
<dbReference type="PIRSF" id="PIRSF000521">
    <property type="entry name" value="Transaminase_4ab_Lys_Orn"/>
    <property type="match status" value="1"/>
</dbReference>
<dbReference type="PANTHER" id="PTHR11986:SF58">
    <property type="entry name" value="LEUCINE_METHIONINE RACEMASE"/>
    <property type="match status" value="1"/>
</dbReference>
<organism evidence="5 6">
    <name type="scientific">Palaeococcus pacificus DY20341</name>
    <dbReference type="NCBI Taxonomy" id="1343739"/>
    <lineage>
        <taxon>Archaea</taxon>
        <taxon>Methanobacteriati</taxon>
        <taxon>Methanobacteriota</taxon>
        <taxon>Thermococci</taxon>
        <taxon>Thermococcales</taxon>
        <taxon>Thermococcaceae</taxon>
        <taxon>Palaeococcus</taxon>
    </lineage>
</organism>
<dbReference type="NCBIfam" id="NF004171">
    <property type="entry name" value="PRK05639.1"/>
    <property type="match status" value="1"/>
</dbReference>
<sequence>MSFDEFPKIVVTPPGPKAKGLIEREKKVVSQGLGVKLFPVVPERGYGALIEDVDGNVFIDFLAGAAAASTGYAHPKLVKEVQEQVSKIQHSMIGYTYSKRAIEVAEILAEKSPLEGPKILFGLSGSDAMDLLLKIARFSTRKPWVIAFIGAYHGQTYGATSIAAFQSSQKRGFSPLVPNVVWIPYPNPYRNPWRIDGYENPDELINAFLDYLEYYILAHVVPPDEVSVLIAEPIQGDAGIVVPPEGFFKELKKVLDEHSILFAMDEVQTGIGRTGKWFASEHFKVEPDFLAFGKGVASGMGLSGVIGKAELMDMTSGSALLTPAANPVISAAAYATLKIIEEEKLLENAQKVGSFIMKRLKEMQEEYEVIGDVRGKGLMIGVEIVKENKKPDPELTGKICWRAFELGLILPSYGMFGNVVRITPPLVITQEIAEKGLEIMEQALKDALAGKVMHKTVTWH</sequence>
<dbReference type="Gene3D" id="3.40.640.10">
    <property type="entry name" value="Type I PLP-dependent aspartate aminotransferase-like (Major domain)"/>
    <property type="match status" value="1"/>
</dbReference>
<protein>
    <submittedName>
        <fullName evidence="5">4-aminobutyrate aminotransferase</fullName>
        <ecNumber evidence="5">2.6.1.19</ecNumber>
    </submittedName>
</protein>
<keyword evidence="5" id="KW-0032">Aminotransferase</keyword>
<dbReference type="GO" id="GO:0030170">
    <property type="term" value="F:pyridoxal phosphate binding"/>
    <property type="evidence" value="ECO:0007669"/>
    <property type="project" value="InterPro"/>
</dbReference>
<dbReference type="InterPro" id="IPR049704">
    <property type="entry name" value="Aminotrans_3_PPA_site"/>
</dbReference>
<dbReference type="InterPro" id="IPR015422">
    <property type="entry name" value="PyrdxlP-dep_Trfase_small"/>
</dbReference>
<reference evidence="5 6" key="2">
    <citation type="journal article" date="2015" name="Genome Announc.">
        <title>Complete Genome Sequence of Hyperthermophilic Piezophilic Archaeon Palaeococcus pacificus DY20341T, Isolated from Deep-Sea Hydrothermal Sediments.</title>
        <authorList>
            <person name="Zeng X."/>
            <person name="Jebbar M."/>
            <person name="Shao Z."/>
        </authorList>
    </citation>
    <scope>NUCLEOTIDE SEQUENCE [LARGE SCALE GENOMIC DNA]</scope>
    <source>
        <strain evidence="5 6">DY20341</strain>
    </source>
</reference>
<proteinExistence type="inferred from homology"/>
<evidence type="ECO:0000313" key="6">
    <source>
        <dbReference type="Proteomes" id="UP000027981"/>
    </source>
</evidence>
<name>A0A075M0I1_9EURY</name>
<gene>
    <name evidence="5" type="ORF">PAP_09565</name>
</gene>
<dbReference type="Pfam" id="PF00202">
    <property type="entry name" value="Aminotran_3"/>
    <property type="match status" value="1"/>
</dbReference>
<dbReference type="InterPro" id="IPR015424">
    <property type="entry name" value="PyrdxlP-dep_Trfase"/>
</dbReference>
<dbReference type="InterPro" id="IPR050103">
    <property type="entry name" value="Class-III_PLP-dep_AT"/>
</dbReference>
<dbReference type="Proteomes" id="UP000027981">
    <property type="component" value="Chromosome"/>
</dbReference>
<dbReference type="STRING" id="1343739.PAP_09565"/>
<evidence type="ECO:0000256" key="2">
    <source>
        <dbReference type="ARBA" id="ARBA00008954"/>
    </source>
</evidence>
<dbReference type="OrthoDB" id="6534at2157"/>
<keyword evidence="3 4" id="KW-0663">Pyridoxal phosphate</keyword>
<dbReference type="InterPro" id="IPR015421">
    <property type="entry name" value="PyrdxlP-dep_Trfase_major"/>
</dbReference>
<dbReference type="GO" id="GO:0042802">
    <property type="term" value="F:identical protein binding"/>
    <property type="evidence" value="ECO:0007669"/>
    <property type="project" value="TreeGrafter"/>
</dbReference>
<dbReference type="SUPFAM" id="SSF53383">
    <property type="entry name" value="PLP-dependent transferases"/>
    <property type="match status" value="1"/>
</dbReference>
<dbReference type="RefSeq" id="WP_048165756.1">
    <property type="nucleotide sequence ID" value="NZ_CP006019.1"/>
</dbReference>
<comment type="cofactor">
    <cofactor evidence="1">
        <name>pyridoxal 5'-phosphate</name>
        <dbReference type="ChEBI" id="CHEBI:597326"/>
    </cofactor>
</comment>
<dbReference type="EC" id="2.6.1.19" evidence="5"/>
<dbReference type="GeneID" id="24843009"/>
<evidence type="ECO:0000256" key="4">
    <source>
        <dbReference type="RuleBase" id="RU003560"/>
    </source>
</evidence>
<evidence type="ECO:0000256" key="3">
    <source>
        <dbReference type="ARBA" id="ARBA00022898"/>
    </source>
</evidence>
<dbReference type="AlphaFoldDB" id="A0A075M0I1"/>
<dbReference type="PROSITE" id="PS00600">
    <property type="entry name" value="AA_TRANSFER_CLASS_3"/>
    <property type="match status" value="1"/>
</dbReference>
<evidence type="ECO:0000313" key="5">
    <source>
        <dbReference type="EMBL" id="AIF70288.1"/>
    </source>
</evidence>